<keyword evidence="12" id="KW-0472">Membrane</keyword>
<dbReference type="Proteomes" id="UP000193380">
    <property type="component" value="Unassembled WGS sequence"/>
</dbReference>
<evidence type="ECO:0000256" key="3">
    <source>
        <dbReference type="ARBA" id="ARBA00012401"/>
    </source>
</evidence>
<comment type="similarity">
    <text evidence="2">Belongs to the protein kinase superfamily. TKL Ser/Thr protein kinase family. TGFB receptor subfamily.</text>
</comment>
<dbReference type="GO" id="GO:0005886">
    <property type="term" value="C:plasma membrane"/>
    <property type="evidence" value="ECO:0007669"/>
    <property type="project" value="TreeGrafter"/>
</dbReference>
<dbReference type="Gene3D" id="1.10.510.10">
    <property type="entry name" value="Transferase(Phosphotransferase) domain 1"/>
    <property type="match status" value="1"/>
</dbReference>
<evidence type="ECO:0000313" key="16">
    <source>
        <dbReference type="EMBL" id="CDQ88013.1"/>
    </source>
</evidence>
<evidence type="ECO:0000256" key="7">
    <source>
        <dbReference type="ARBA" id="ARBA00022729"/>
    </source>
</evidence>
<dbReference type="EMBL" id="FR908301">
    <property type="protein sequence ID" value="CDQ88013.1"/>
    <property type="molecule type" value="Genomic_DNA"/>
</dbReference>
<dbReference type="PANTHER" id="PTHR23255">
    <property type="entry name" value="TRANSFORMING GROWTH FACTOR-BETA RECEPTOR TYPE I AND II"/>
    <property type="match status" value="1"/>
</dbReference>
<evidence type="ECO:0000256" key="12">
    <source>
        <dbReference type="ARBA" id="ARBA00023136"/>
    </source>
</evidence>
<dbReference type="InterPro" id="IPR000719">
    <property type="entry name" value="Prot_kinase_dom"/>
</dbReference>
<evidence type="ECO:0000256" key="6">
    <source>
        <dbReference type="ARBA" id="ARBA00022692"/>
    </source>
</evidence>
<protein>
    <recommendedName>
        <fullName evidence="3">receptor protein serine/threonine kinase</fullName>
        <ecNumber evidence="3">2.7.11.30</ecNumber>
    </recommendedName>
</protein>
<dbReference type="InterPro" id="IPR011009">
    <property type="entry name" value="Kinase-like_dom_sf"/>
</dbReference>
<dbReference type="InterPro" id="IPR017441">
    <property type="entry name" value="Protein_kinase_ATP_BS"/>
</dbReference>
<sequence length="164" mass="18004">MDLTSLELQQESIYVGRWTLWAFCIDSLFDSFIQIVGSGHFASVWQGSYQGTTVAVKVFPTWCRQEFTVEREVYGLPHLVHAGIAHFLGAGRKSDSGDCVLLLELATCGSLSSFLSKNSSDWTTTLKLAQSLSEGLAYLHSDFYRHGMYGPSSSTSSSSSLSLL</sequence>
<keyword evidence="11" id="KW-1133">Transmembrane helix</keyword>
<dbReference type="GO" id="GO:0043235">
    <property type="term" value="C:receptor complex"/>
    <property type="evidence" value="ECO:0007669"/>
    <property type="project" value="TreeGrafter"/>
</dbReference>
<keyword evidence="4" id="KW-0723">Serine/threonine-protein kinase</keyword>
<evidence type="ECO:0000256" key="5">
    <source>
        <dbReference type="ARBA" id="ARBA00022679"/>
    </source>
</evidence>
<dbReference type="GO" id="GO:0005524">
    <property type="term" value="F:ATP binding"/>
    <property type="evidence" value="ECO:0007669"/>
    <property type="project" value="UniProtKB-UniRule"/>
</dbReference>
<dbReference type="GO" id="GO:0030509">
    <property type="term" value="P:BMP signaling pathway"/>
    <property type="evidence" value="ECO:0007669"/>
    <property type="project" value="TreeGrafter"/>
</dbReference>
<evidence type="ECO:0000256" key="2">
    <source>
        <dbReference type="ARBA" id="ARBA00009605"/>
    </source>
</evidence>
<keyword evidence="13" id="KW-0675">Receptor</keyword>
<accession>A0A060Y7U8</accession>
<comment type="subcellular location">
    <subcellularLocation>
        <location evidence="1">Membrane</location>
        <topology evidence="1">Single-pass type I membrane protein</topology>
    </subcellularLocation>
</comment>
<dbReference type="PaxDb" id="8022-A0A060Y7U8"/>
<evidence type="ECO:0000256" key="4">
    <source>
        <dbReference type="ARBA" id="ARBA00022527"/>
    </source>
</evidence>
<evidence type="ECO:0000256" key="14">
    <source>
        <dbReference type="PROSITE-ProRule" id="PRU10141"/>
    </source>
</evidence>
<dbReference type="PANTHER" id="PTHR23255:SF49">
    <property type="entry name" value="ANTI-MUELLERIAN HORMONE TYPE-2 RECEPTOR"/>
    <property type="match status" value="1"/>
</dbReference>
<evidence type="ECO:0000256" key="1">
    <source>
        <dbReference type="ARBA" id="ARBA00004479"/>
    </source>
</evidence>
<gene>
    <name evidence="16" type="ORF">GSONMT00009542001</name>
</gene>
<evidence type="ECO:0000259" key="15">
    <source>
        <dbReference type="PROSITE" id="PS50011"/>
    </source>
</evidence>
<keyword evidence="7" id="KW-0732">Signal</keyword>
<dbReference type="InterPro" id="IPR001245">
    <property type="entry name" value="Ser-Thr/Tyr_kinase_cat_dom"/>
</dbReference>
<keyword evidence="10 14" id="KW-0067">ATP-binding</keyword>
<evidence type="ECO:0000256" key="13">
    <source>
        <dbReference type="ARBA" id="ARBA00023170"/>
    </source>
</evidence>
<dbReference type="EC" id="2.7.11.30" evidence="3"/>
<organism evidence="16 17">
    <name type="scientific">Oncorhynchus mykiss</name>
    <name type="common">Rainbow trout</name>
    <name type="synonym">Salmo gairdneri</name>
    <dbReference type="NCBI Taxonomy" id="8022"/>
    <lineage>
        <taxon>Eukaryota</taxon>
        <taxon>Metazoa</taxon>
        <taxon>Chordata</taxon>
        <taxon>Craniata</taxon>
        <taxon>Vertebrata</taxon>
        <taxon>Euteleostomi</taxon>
        <taxon>Actinopterygii</taxon>
        <taxon>Neopterygii</taxon>
        <taxon>Teleostei</taxon>
        <taxon>Protacanthopterygii</taxon>
        <taxon>Salmoniformes</taxon>
        <taxon>Salmonidae</taxon>
        <taxon>Salmoninae</taxon>
        <taxon>Oncorhynchus</taxon>
    </lineage>
</organism>
<dbReference type="PROSITE" id="PS50011">
    <property type="entry name" value="PROTEIN_KINASE_DOM"/>
    <property type="match status" value="1"/>
</dbReference>
<dbReference type="STRING" id="8022.A0A060Y7U8"/>
<proteinExistence type="inferred from homology"/>
<dbReference type="InterPro" id="IPR000333">
    <property type="entry name" value="TGFB_receptor"/>
</dbReference>
<keyword evidence="6" id="KW-0812">Transmembrane</keyword>
<dbReference type="AlphaFoldDB" id="A0A060Y7U8"/>
<feature type="binding site" evidence="14">
    <location>
        <position position="57"/>
    </location>
    <ligand>
        <name>ATP</name>
        <dbReference type="ChEBI" id="CHEBI:30616"/>
    </ligand>
</feature>
<evidence type="ECO:0000256" key="8">
    <source>
        <dbReference type="ARBA" id="ARBA00022741"/>
    </source>
</evidence>
<dbReference type="PROSITE" id="PS00107">
    <property type="entry name" value="PROTEIN_KINASE_ATP"/>
    <property type="match status" value="1"/>
</dbReference>
<evidence type="ECO:0000256" key="9">
    <source>
        <dbReference type="ARBA" id="ARBA00022777"/>
    </source>
</evidence>
<reference evidence="16" key="2">
    <citation type="submission" date="2014-03" db="EMBL/GenBank/DDBJ databases">
        <authorList>
            <person name="Genoscope - CEA"/>
        </authorList>
    </citation>
    <scope>NUCLEOTIDE SEQUENCE</scope>
</reference>
<evidence type="ECO:0000256" key="11">
    <source>
        <dbReference type="ARBA" id="ARBA00022989"/>
    </source>
</evidence>
<name>A0A060Y7U8_ONCMY</name>
<keyword evidence="9" id="KW-0418">Kinase</keyword>
<evidence type="ECO:0000256" key="10">
    <source>
        <dbReference type="ARBA" id="ARBA00022840"/>
    </source>
</evidence>
<dbReference type="GO" id="GO:0005024">
    <property type="term" value="F:transforming growth factor beta receptor activity"/>
    <property type="evidence" value="ECO:0007669"/>
    <property type="project" value="TreeGrafter"/>
</dbReference>
<evidence type="ECO:0000313" key="17">
    <source>
        <dbReference type="Proteomes" id="UP000193380"/>
    </source>
</evidence>
<reference evidence="16" key="1">
    <citation type="journal article" date="2014" name="Nat. Commun.">
        <title>The rainbow trout genome provides novel insights into evolution after whole-genome duplication in vertebrates.</title>
        <authorList>
            <person name="Berthelot C."/>
            <person name="Brunet F."/>
            <person name="Chalopin D."/>
            <person name="Juanchich A."/>
            <person name="Bernard M."/>
            <person name="Noel B."/>
            <person name="Bento P."/>
            <person name="Da Silva C."/>
            <person name="Labadie K."/>
            <person name="Alberti A."/>
            <person name="Aury J.M."/>
            <person name="Louis A."/>
            <person name="Dehais P."/>
            <person name="Bardou P."/>
            <person name="Montfort J."/>
            <person name="Klopp C."/>
            <person name="Cabau C."/>
            <person name="Gaspin C."/>
            <person name="Thorgaard G.H."/>
            <person name="Boussaha M."/>
            <person name="Quillet E."/>
            <person name="Guyomard R."/>
            <person name="Galiana D."/>
            <person name="Bobe J."/>
            <person name="Volff J.N."/>
            <person name="Genet C."/>
            <person name="Wincker P."/>
            <person name="Jaillon O."/>
            <person name="Roest Crollius H."/>
            <person name="Guiguen Y."/>
        </authorList>
    </citation>
    <scope>NUCLEOTIDE SEQUENCE [LARGE SCALE GENOMIC DNA]</scope>
</reference>
<dbReference type="SUPFAM" id="SSF56112">
    <property type="entry name" value="Protein kinase-like (PK-like)"/>
    <property type="match status" value="1"/>
</dbReference>
<keyword evidence="8 14" id="KW-0547">Nucleotide-binding</keyword>
<keyword evidence="5" id="KW-0808">Transferase</keyword>
<feature type="domain" description="Protein kinase" evidence="15">
    <location>
        <begin position="30"/>
        <end position="164"/>
    </location>
</feature>
<dbReference type="Pfam" id="PF07714">
    <property type="entry name" value="PK_Tyr_Ser-Thr"/>
    <property type="match status" value="1"/>
</dbReference>